<evidence type="ECO:0000313" key="2">
    <source>
        <dbReference type="EMBL" id="GBP30086.1"/>
    </source>
</evidence>
<dbReference type="EMBL" id="BGZK01000228">
    <property type="protein sequence ID" value="GBP30086.1"/>
    <property type="molecule type" value="Genomic_DNA"/>
</dbReference>
<evidence type="ECO:0000313" key="3">
    <source>
        <dbReference type="Proteomes" id="UP000299102"/>
    </source>
</evidence>
<proteinExistence type="predicted"/>
<dbReference type="AlphaFoldDB" id="A0A4C1UVR1"/>
<organism evidence="2 3">
    <name type="scientific">Eumeta variegata</name>
    <name type="common">Bagworm moth</name>
    <name type="synonym">Eumeta japonica</name>
    <dbReference type="NCBI Taxonomy" id="151549"/>
    <lineage>
        <taxon>Eukaryota</taxon>
        <taxon>Metazoa</taxon>
        <taxon>Ecdysozoa</taxon>
        <taxon>Arthropoda</taxon>
        <taxon>Hexapoda</taxon>
        <taxon>Insecta</taxon>
        <taxon>Pterygota</taxon>
        <taxon>Neoptera</taxon>
        <taxon>Endopterygota</taxon>
        <taxon>Lepidoptera</taxon>
        <taxon>Glossata</taxon>
        <taxon>Ditrysia</taxon>
        <taxon>Tineoidea</taxon>
        <taxon>Psychidae</taxon>
        <taxon>Oiketicinae</taxon>
        <taxon>Eumeta</taxon>
    </lineage>
</organism>
<dbReference type="Proteomes" id="UP000299102">
    <property type="component" value="Unassembled WGS sequence"/>
</dbReference>
<comment type="caution">
    <text evidence="2">The sequence shown here is derived from an EMBL/GenBank/DDBJ whole genome shotgun (WGS) entry which is preliminary data.</text>
</comment>
<evidence type="ECO:0000256" key="1">
    <source>
        <dbReference type="SAM" id="MobiDB-lite"/>
    </source>
</evidence>
<protein>
    <submittedName>
        <fullName evidence="2">Uncharacterized protein</fullName>
    </submittedName>
</protein>
<reference evidence="2 3" key="1">
    <citation type="journal article" date="2019" name="Commun. Biol.">
        <title>The bagworm genome reveals a unique fibroin gene that provides high tensile strength.</title>
        <authorList>
            <person name="Kono N."/>
            <person name="Nakamura H."/>
            <person name="Ohtoshi R."/>
            <person name="Tomita M."/>
            <person name="Numata K."/>
            <person name="Arakawa K."/>
        </authorList>
    </citation>
    <scope>NUCLEOTIDE SEQUENCE [LARGE SCALE GENOMIC DNA]</scope>
</reference>
<feature type="region of interest" description="Disordered" evidence="1">
    <location>
        <begin position="1"/>
        <end position="37"/>
    </location>
</feature>
<keyword evidence="3" id="KW-1185">Reference proteome</keyword>
<sequence>MGAGALPTRPLANKKKREGNPTASLKGRSRIPRDTNQRTCINQSLPQHGAAAKVGAVLVAMQAAAAPRPPLAPIGRPVGRRGGGGGFFPFAGNFFPLFFFPRPRKSFPPMASREAVLIVKVAG</sequence>
<name>A0A4C1UVR1_EUMVA</name>
<gene>
    <name evidence="2" type="ORF">EVAR_14605_1</name>
</gene>
<accession>A0A4C1UVR1</accession>